<dbReference type="InterPro" id="IPR001296">
    <property type="entry name" value="Glyco_trans_1"/>
</dbReference>
<dbReference type="Proteomes" id="UP001207337">
    <property type="component" value="Unassembled WGS sequence"/>
</dbReference>
<protein>
    <submittedName>
        <fullName evidence="3">Glycosyltransferase family 4 protein</fullName>
    </submittedName>
</protein>
<reference evidence="3 4" key="1">
    <citation type="submission" date="2021-11" db="EMBL/GenBank/DDBJ databases">
        <title>Aliifidinibius sp. nov., a new bacterium isolated from saline soil.</title>
        <authorList>
            <person name="Galisteo C."/>
            <person name="De La Haba R."/>
            <person name="Sanchez-Porro C."/>
            <person name="Ventosa A."/>
        </authorList>
    </citation>
    <scope>NUCLEOTIDE SEQUENCE [LARGE SCALE GENOMIC DNA]</scope>
    <source>
        <strain evidence="3 4">KACC 190600</strain>
    </source>
</reference>
<evidence type="ECO:0000256" key="1">
    <source>
        <dbReference type="ARBA" id="ARBA00022679"/>
    </source>
</evidence>
<evidence type="ECO:0000313" key="4">
    <source>
        <dbReference type="Proteomes" id="UP001207337"/>
    </source>
</evidence>
<name>A0ABT3PV54_9BACT</name>
<keyword evidence="4" id="KW-1185">Reference proteome</keyword>
<evidence type="ECO:0000259" key="2">
    <source>
        <dbReference type="Pfam" id="PF00534"/>
    </source>
</evidence>
<comment type="caution">
    <text evidence="3">The sequence shown here is derived from an EMBL/GenBank/DDBJ whole genome shotgun (WGS) entry which is preliminary data.</text>
</comment>
<dbReference type="PANTHER" id="PTHR46401">
    <property type="entry name" value="GLYCOSYLTRANSFERASE WBBK-RELATED"/>
    <property type="match status" value="1"/>
</dbReference>
<dbReference type="PANTHER" id="PTHR46401:SF2">
    <property type="entry name" value="GLYCOSYLTRANSFERASE WBBK-RELATED"/>
    <property type="match status" value="1"/>
</dbReference>
<organism evidence="3 4">
    <name type="scientific">Fodinibius salicampi</name>
    <dbReference type="NCBI Taxonomy" id="1920655"/>
    <lineage>
        <taxon>Bacteria</taxon>
        <taxon>Pseudomonadati</taxon>
        <taxon>Balneolota</taxon>
        <taxon>Balneolia</taxon>
        <taxon>Balneolales</taxon>
        <taxon>Balneolaceae</taxon>
        <taxon>Fodinibius</taxon>
    </lineage>
</organism>
<dbReference type="Pfam" id="PF00534">
    <property type="entry name" value="Glycos_transf_1"/>
    <property type="match status" value="1"/>
</dbReference>
<sequence length="384" mass="44134">MIRVGIDASNIISGGGLTHLVEILNNVQIDKVGIDSIEVWASQNTLSFLPEKEGVVLRHHPWLDQNLLKRGLWQRFKLTAVARDHYDLLFVPGGSYLGSFRPFVTMNRNLQPFDQDAIDRYSWSPQKLRIQLLSVIQKYTYKQAEGVIFLSDEARKITLENLDRVSFDTRIVPHGIAQKFFKKPRIQKPIGEYSFTSPMRLLYVSTINLYKHQWNVIETVAHLREKGYPVVLDLIGNIKNKQAGKRFWDAVKKYDPNNEFIFYHGSRDQDQLIKDYHNADIAVFASSCETFGQILLESMASGLPVACADRSAMPEILQESGVYFDPENVSSLIDALEKYIGDTELRNKMAHSAYKRARNFSWDKCAEDTFSYLSQITKQYYSTN</sequence>
<proteinExistence type="predicted"/>
<keyword evidence="1" id="KW-0808">Transferase</keyword>
<evidence type="ECO:0000313" key="3">
    <source>
        <dbReference type="EMBL" id="MCW9711723.1"/>
    </source>
</evidence>
<accession>A0ABT3PV54</accession>
<dbReference type="EMBL" id="JAJNDC010000001">
    <property type="protein sequence ID" value="MCW9711723.1"/>
    <property type="molecule type" value="Genomic_DNA"/>
</dbReference>
<feature type="domain" description="Glycosyl transferase family 1" evidence="2">
    <location>
        <begin position="200"/>
        <end position="356"/>
    </location>
</feature>
<dbReference type="Gene3D" id="3.40.50.2000">
    <property type="entry name" value="Glycogen Phosphorylase B"/>
    <property type="match status" value="2"/>
</dbReference>
<dbReference type="SUPFAM" id="SSF53756">
    <property type="entry name" value="UDP-Glycosyltransferase/glycogen phosphorylase"/>
    <property type="match status" value="1"/>
</dbReference>
<dbReference type="CDD" id="cd03809">
    <property type="entry name" value="GT4_MtfB-like"/>
    <property type="match status" value="1"/>
</dbReference>
<dbReference type="RefSeq" id="WP_265787174.1">
    <property type="nucleotide sequence ID" value="NZ_BAABRS010000001.1"/>
</dbReference>
<gene>
    <name evidence="3" type="ORF">LQ318_02295</name>
</gene>